<accession>A0A7Z0EBL0</accession>
<dbReference type="Proteomes" id="UP000537260">
    <property type="component" value="Unassembled WGS sequence"/>
</dbReference>
<dbReference type="RefSeq" id="WP_179577489.1">
    <property type="nucleotide sequence ID" value="NZ_JACCFM010000001.1"/>
</dbReference>
<feature type="transmembrane region" description="Helical" evidence="2">
    <location>
        <begin position="287"/>
        <end position="307"/>
    </location>
</feature>
<protein>
    <recommendedName>
        <fullName evidence="4">DUF4397 domain-containing protein</fullName>
    </recommendedName>
</protein>
<name>A0A7Z0EBL0_9MICO</name>
<evidence type="ECO:0000256" key="1">
    <source>
        <dbReference type="SAM" id="MobiDB-lite"/>
    </source>
</evidence>
<evidence type="ECO:0000256" key="2">
    <source>
        <dbReference type="SAM" id="Phobius"/>
    </source>
</evidence>
<evidence type="ECO:0000259" key="4">
    <source>
        <dbReference type="Pfam" id="PF14344"/>
    </source>
</evidence>
<feature type="chain" id="PRO_5039063341" description="DUF4397 domain-containing protein" evidence="3">
    <location>
        <begin position="36"/>
        <end position="314"/>
    </location>
</feature>
<sequence length="314" mass="31376">MNYEKDGVLRQRSLARTSAFVLGGFLIAGSSIAFAAGAANAAPGDASVTVIHGIPDTPVDVYVNDPTAASAPLLADFQPGTVTDPLALPAGTYDVTIFAAGTKTDPVINQSETVEADQNISLIANLDAAGMPVLSAFLNDVSPIPVGQARLVVRHTAEAPAVDVRANENVVFADLTNGQQDSAELAPGTVSADVVLAGTSTVVIGPAPLTLTAGTETIVYAIGSATADPTTLGLVVQTISGLAAEPTPPPTTTPTPVPPAPVPPASVPGVSVNAGGVAQSSASVAPWLAGGFGLIGVISAVFAIGLYRRQRESA</sequence>
<feature type="signal peptide" evidence="3">
    <location>
        <begin position="1"/>
        <end position="35"/>
    </location>
</feature>
<reference evidence="5 6" key="1">
    <citation type="submission" date="2020-07" db="EMBL/GenBank/DDBJ databases">
        <title>Sequencing the genomes of 1000 actinobacteria strains.</title>
        <authorList>
            <person name="Klenk H.-P."/>
        </authorList>
    </citation>
    <scope>NUCLEOTIDE SEQUENCE [LARGE SCALE GENOMIC DNA]</scope>
    <source>
        <strain evidence="5 6">LI1</strain>
    </source>
</reference>
<dbReference type="EMBL" id="JACCFM010000001">
    <property type="protein sequence ID" value="NYJ18609.1"/>
    <property type="molecule type" value="Genomic_DNA"/>
</dbReference>
<dbReference type="AlphaFoldDB" id="A0A7Z0EBL0"/>
<gene>
    <name evidence="5" type="ORF">HNR05_000400</name>
</gene>
<evidence type="ECO:0000256" key="3">
    <source>
        <dbReference type="SAM" id="SignalP"/>
    </source>
</evidence>
<evidence type="ECO:0000313" key="5">
    <source>
        <dbReference type="EMBL" id="NYJ18609.1"/>
    </source>
</evidence>
<organism evidence="5 6">
    <name type="scientific">Glaciibacter psychrotolerans</name>
    <dbReference type="NCBI Taxonomy" id="670054"/>
    <lineage>
        <taxon>Bacteria</taxon>
        <taxon>Bacillati</taxon>
        <taxon>Actinomycetota</taxon>
        <taxon>Actinomycetes</taxon>
        <taxon>Micrococcales</taxon>
        <taxon>Microbacteriaceae</taxon>
        <taxon>Glaciibacter</taxon>
    </lineage>
</organism>
<keyword evidence="2" id="KW-0812">Transmembrane</keyword>
<feature type="domain" description="DUF4397" evidence="4">
    <location>
        <begin position="46"/>
        <end position="165"/>
    </location>
</feature>
<dbReference type="Pfam" id="PF14344">
    <property type="entry name" value="DUF4397"/>
    <property type="match status" value="1"/>
</dbReference>
<keyword evidence="6" id="KW-1185">Reference proteome</keyword>
<keyword evidence="3" id="KW-0732">Signal</keyword>
<comment type="caution">
    <text evidence="5">The sequence shown here is derived from an EMBL/GenBank/DDBJ whole genome shotgun (WGS) entry which is preliminary data.</text>
</comment>
<feature type="compositionally biased region" description="Pro residues" evidence="1">
    <location>
        <begin position="246"/>
        <end position="263"/>
    </location>
</feature>
<evidence type="ECO:0000313" key="6">
    <source>
        <dbReference type="Proteomes" id="UP000537260"/>
    </source>
</evidence>
<keyword evidence="2" id="KW-1133">Transmembrane helix</keyword>
<keyword evidence="2" id="KW-0472">Membrane</keyword>
<dbReference type="InterPro" id="IPR025510">
    <property type="entry name" value="DUF4397"/>
</dbReference>
<feature type="region of interest" description="Disordered" evidence="1">
    <location>
        <begin position="244"/>
        <end position="263"/>
    </location>
</feature>
<proteinExistence type="predicted"/>